<dbReference type="RefSeq" id="WP_123744836.1">
    <property type="nucleotide sequence ID" value="NZ_RJKM01000001.1"/>
</dbReference>
<keyword evidence="2" id="KW-1185">Reference proteome</keyword>
<gene>
    <name evidence="1" type="ORF">EDD40_4721</name>
</gene>
<evidence type="ECO:0000313" key="1">
    <source>
        <dbReference type="EMBL" id="ROP39336.1"/>
    </source>
</evidence>
<accession>A0A3N1HA72</accession>
<dbReference type="AlphaFoldDB" id="A0A3N1HA72"/>
<dbReference type="EMBL" id="RJKM01000001">
    <property type="protein sequence ID" value="ROP39336.1"/>
    <property type="molecule type" value="Genomic_DNA"/>
</dbReference>
<reference evidence="1 2" key="1">
    <citation type="submission" date="2018-11" db="EMBL/GenBank/DDBJ databases">
        <title>Sequencing the genomes of 1000 actinobacteria strains.</title>
        <authorList>
            <person name="Klenk H.-P."/>
        </authorList>
    </citation>
    <scope>NUCLEOTIDE SEQUENCE [LARGE SCALE GENOMIC DNA]</scope>
    <source>
        <strain evidence="1 2">DSM 44231</strain>
    </source>
</reference>
<evidence type="ECO:0000313" key="2">
    <source>
        <dbReference type="Proteomes" id="UP000268727"/>
    </source>
</evidence>
<proteinExistence type="predicted"/>
<comment type="caution">
    <text evidence="1">The sequence shown here is derived from an EMBL/GenBank/DDBJ whole genome shotgun (WGS) entry which is preliminary data.</text>
</comment>
<organism evidence="1 2">
    <name type="scientific">Saccharothrix texasensis</name>
    <dbReference type="NCBI Taxonomy" id="103734"/>
    <lineage>
        <taxon>Bacteria</taxon>
        <taxon>Bacillati</taxon>
        <taxon>Actinomycetota</taxon>
        <taxon>Actinomycetes</taxon>
        <taxon>Pseudonocardiales</taxon>
        <taxon>Pseudonocardiaceae</taxon>
        <taxon>Saccharothrix</taxon>
    </lineage>
</organism>
<name>A0A3N1HA72_9PSEU</name>
<protein>
    <submittedName>
        <fullName evidence="1">Uncharacterized protein</fullName>
    </submittedName>
</protein>
<sequence>MDVGVEIQGKVLAIIEGSRDFVKIRTLLDGWQADGIPTGHLVDELTDLMLDLRAQNRADDEDAVAEVLDVLADW</sequence>
<dbReference type="Proteomes" id="UP000268727">
    <property type="component" value="Unassembled WGS sequence"/>
</dbReference>
<dbReference type="OrthoDB" id="3698455at2"/>